<sequence length="87" mass="9479">MREERISDAELIERLHKCLAGERVVVVTESARYPARVQHVGATGLKVIPEPALEGSHGAPGDLEGHMVSFGDVESVELDGVRYLREG</sequence>
<dbReference type="Proteomes" id="UP000199107">
    <property type="component" value="Unassembled WGS sequence"/>
</dbReference>
<gene>
    <name evidence="1" type="ORF">SAMN05192555_101330</name>
</gene>
<organism evidence="1 2">
    <name type="scientific">Franzmannia pantelleriensis</name>
    <dbReference type="NCBI Taxonomy" id="48727"/>
    <lineage>
        <taxon>Bacteria</taxon>
        <taxon>Pseudomonadati</taxon>
        <taxon>Pseudomonadota</taxon>
        <taxon>Gammaproteobacteria</taxon>
        <taxon>Oceanospirillales</taxon>
        <taxon>Halomonadaceae</taxon>
        <taxon>Franzmannia</taxon>
    </lineage>
</organism>
<dbReference type="STRING" id="48727.SAMN05192555_101330"/>
<dbReference type="OrthoDB" id="6166845at2"/>
<name>A0A1G9F7K2_9GAMM</name>
<evidence type="ECO:0000313" key="2">
    <source>
        <dbReference type="Proteomes" id="UP000199107"/>
    </source>
</evidence>
<dbReference type="EMBL" id="FNGH01000001">
    <property type="protein sequence ID" value="SDK84427.1"/>
    <property type="molecule type" value="Genomic_DNA"/>
</dbReference>
<dbReference type="RefSeq" id="WP_089656768.1">
    <property type="nucleotide sequence ID" value="NZ_FNGH01000001.1"/>
</dbReference>
<evidence type="ECO:0000313" key="1">
    <source>
        <dbReference type="EMBL" id="SDK84427.1"/>
    </source>
</evidence>
<reference evidence="2" key="1">
    <citation type="submission" date="2016-10" db="EMBL/GenBank/DDBJ databases">
        <authorList>
            <person name="Varghese N."/>
            <person name="Submissions S."/>
        </authorList>
    </citation>
    <scope>NUCLEOTIDE SEQUENCE [LARGE SCALE GENOMIC DNA]</scope>
    <source>
        <strain evidence="2">AAP</strain>
    </source>
</reference>
<proteinExistence type="predicted"/>
<accession>A0A1G9F7K2</accession>
<protein>
    <submittedName>
        <fullName evidence="1">Uncharacterized protein</fullName>
    </submittedName>
</protein>
<keyword evidence="2" id="KW-1185">Reference proteome</keyword>
<dbReference type="AlphaFoldDB" id="A0A1G9F7K2"/>